<evidence type="ECO:0000313" key="3">
    <source>
        <dbReference type="EMBL" id="KAJ7311506.1"/>
    </source>
</evidence>
<feature type="compositionally biased region" description="Low complexity" evidence="1">
    <location>
        <begin position="130"/>
        <end position="143"/>
    </location>
</feature>
<keyword evidence="2" id="KW-0732">Signal</keyword>
<comment type="caution">
    <text evidence="3">The sequence shown here is derived from an EMBL/GenBank/DDBJ whole genome shotgun (WGS) entry which is preliminary data.</text>
</comment>
<sequence length="189" mass="20873">MFLIASLLLLAFTFVLLSDFAHPPADYLASSGRPCTRLEYPESRYSTTGQYFRSGGGLSPYCVESFKQPPSRIVTRITHNSEVSALTSDDCRRLPNHILESGPFARISLAQPSTSRCAARVPVPTVLPCSGSRSPRSSSRTSRIALQRRSSNHLWAPERSAQHKEQEQPRILSGREIPQPLFLLGFSAG</sequence>
<dbReference type="AlphaFoldDB" id="A0AAD7ECV7"/>
<feature type="region of interest" description="Disordered" evidence="1">
    <location>
        <begin position="129"/>
        <end position="172"/>
    </location>
</feature>
<accession>A0AAD7ECV7</accession>
<proteinExistence type="predicted"/>
<feature type="chain" id="PRO_5042126616" evidence="2">
    <location>
        <begin position="18"/>
        <end position="189"/>
    </location>
</feature>
<evidence type="ECO:0000256" key="2">
    <source>
        <dbReference type="SAM" id="SignalP"/>
    </source>
</evidence>
<organism evidence="3 4">
    <name type="scientific">Mycena albidolilacea</name>
    <dbReference type="NCBI Taxonomy" id="1033008"/>
    <lineage>
        <taxon>Eukaryota</taxon>
        <taxon>Fungi</taxon>
        <taxon>Dikarya</taxon>
        <taxon>Basidiomycota</taxon>
        <taxon>Agaricomycotina</taxon>
        <taxon>Agaricomycetes</taxon>
        <taxon>Agaricomycetidae</taxon>
        <taxon>Agaricales</taxon>
        <taxon>Marasmiineae</taxon>
        <taxon>Mycenaceae</taxon>
        <taxon>Mycena</taxon>
    </lineage>
</organism>
<dbReference type="Proteomes" id="UP001218218">
    <property type="component" value="Unassembled WGS sequence"/>
</dbReference>
<protein>
    <submittedName>
        <fullName evidence="3">Uncharacterized protein</fullName>
    </submittedName>
</protein>
<feature type="signal peptide" evidence="2">
    <location>
        <begin position="1"/>
        <end position="17"/>
    </location>
</feature>
<gene>
    <name evidence="3" type="ORF">DFH08DRAFT_897797</name>
</gene>
<evidence type="ECO:0000256" key="1">
    <source>
        <dbReference type="SAM" id="MobiDB-lite"/>
    </source>
</evidence>
<evidence type="ECO:0000313" key="4">
    <source>
        <dbReference type="Proteomes" id="UP001218218"/>
    </source>
</evidence>
<dbReference type="EMBL" id="JARIHO010000075">
    <property type="protein sequence ID" value="KAJ7311506.1"/>
    <property type="molecule type" value="Genomic_DNA"/>
</dbReference>
<reference evidence="3" key="1">
    <citation type="submission" date="2023-03" db="EMBL/GenBank/DDBJ databases">
        <title>Massive genome expansion in bonnet fungi (Mycena s.s.) driven by repeated elements and novel gene families across ecological guilds.</title>
        <authorList>
            <consortium name="Lawrence Berkeley National Laboratory"/>
            <person name="Harder C.B."/>
            <person name="Miyauchi S."/>
            <person name="Viragh M."/>
            <person name="Kuo A."/>
            <person name="Thoen E."/>
            <person name="Andreopoulos B."/>
            <person name="Lu D."/>
            <person name="Skrede I."/>
            <person name="Drula E."/>
            <person name="Henrissat B."/>
            <person name="Morin E."/>
            <person name="Kohler A."/>
            <person name="Barry K."/>
            <person name="LaButti K."/>
            <person name="Morin E."/>
            <person name="Salamov A."/>
            <person name="Lipzen A."/>
            <person name="Mereny Z."/>
            <person name="Hegedus B."/>
            <person name="Baldrian P."/>
            <person name="Stursova M."/>
            <person name="Weitz H."/>
            <person name="Taylor A."/>
            <person name="Grigoriev I.V."/>
            <person name="Nagy L.G."/>
            <person name="Martin F."/>
            <person name="Kauserud H."/>
        </authorList>
    </citation>
    <scope>NUCLEOTIDE SEQUENCE</scope>
    <source>
        <strain evidence="3">CBHHK002</strain>
    </source>
</reference>
<keyword evidence="4" id="KW-1185">Reference proteome</keyword>
<name>A0AAD7ECV7_9AGAR</name>